<feature type="region of interest" description="Disordered" evidence="1">
    <location>
        <begin position="65"/>
        <end position="105"/>
    </location>
</feature>
<sequence length="127" mass="13308">MIAATMLPHARLPFQPPRGRRPPNGGWWRLLCTLVVSVVGGLLLQLLWLPAPLAASEWREVADAPADLAGDSRSLTRIRGRKPDDQEASLGSNQGAEPSGAGRLASLGHRAMEGGEGARAALSTGLG</sequence>
<name>A0A813LJ50_POLGL</name>
<proteinExistence type="predicted"/>
<evidence type="ECO:0000256" key="2">
    <source>
        <dbReference type="SAM" id="Phobius"/>
    </source>
</evidence>
<evidence type="ECO:0000256" key="1">
    <source>
        <dbReference type="SAM" id="MobiDB-lite"/>
    </source>
</evidence>
<evidence type="ECO:0000313" key="3">
    <source>
        <dbReference type="EMBL" id="CAE8728403.1"/>
    </source>
</evidence>
<keyword evidence="2" id="KW-0812">Transmembrane</keyword>
<dbReference type="EMBL" id="CAJNNW010035545">
    <property type="protein sequence ID" value="CAE8728403.1"/>
    <property type="molecule type" value="Genomic_DNA"/>
</dbReference>
<comment type="caution">
    <text evidence="3">The sequence shown here is derived from an EMBL/GenBank/DDBJ whole genome shotgun (WGS) entry which is preliminary data.</text>
</comment>
<keyword evidence="2" id="KW-1133">Transmembrane helix</keyword>
<keyword evidence="2" id="KW-0472">Membrane</keyword>
<organism evidence="3 4">
    <name type="scientific">Polarella glacialis</name>
    <name type="common">Dinoflagellate</name>
    <dbReference type="NCBI Taxonomy" id="89957"/>
    <lineage>
        <taxon>Eukaryota</taxon>
        <taxon>Sar</taxon>
        <taxon>Alveolata</taxon>
        <taxon>Dinophyceae</taxon>
        <taxon>Suessiales</taxon>
        <taxon>Suessiaceae</taxon>
        <taxon>Polarella</taxon>
    </lineage>
</organism>
<dbReference type="Proteomes" id="UP000626109">
    <property type="component" value="Unassembled WGS sequence"/>
</dbReference>
<gene>
    <name evidence="3" type="ORF">PGLA2088_LOCUS45106</name>
</gene>
<feature type="transmembrane region" description="Helical" evidence="2">
    <location>
        <begin position="27"/>
        <end position="49"/>
    </location>
</feature>
<accession>A0A813LJ50</accession>
<evidence type="ECO:0000313" key="4">
    <source>
        <dbReference type="Proteomes" id="UP000626109"/>
    </source>
</evidence>
<dbReference type="AlphaFoldDB" id="A0A813LJ50"/>
<reference evidence="3" key="1">
    <citation type="submission" date="2021-02" db="EMBL/GenBank/DDBJ databases">
        <authorList>
            <person name="Dougan E. K."/>
            <person name="Rhodes N."/>
            <person name="Thang M."/>
            <person name="Chan C."/>
        </authorList>
    </citation>
    <scope>NUCLEOTIDE SEQUENCE</scope>
</reference>
<protein>
    <submittedName>
        <fullName evidence="3">Uncharacterized protein</fullName>
    </submittedName>
</protein>